<evidence type="ECO:0000313" key="2">
    <source>
        <dbReference type="EMBL" id="KAH9307959.1"/>
    </source>
</evidence>
<feature type="non-terminal residue" evidence="2">
    <location>
        <position position="1"/>
    </location>
</feature>
<proteinExistence type="predicted"/>
<dbReference type="AlphaFoldDB" id="A0AA38FPI3"/>
<comment type="caution">
    <text evidence="2">The sequence shown here is derived from an EMBL/GenBank/DDBJ whole genome shotgun (WGS) entry which is preliminary data.</text>
</comment>
<sequence length="112" mass="13149">VQREVVTSMNMKSRLFDLTFNIILRMVANRRLWGAVYSEEFQKAHHFKEMIEEAFFLLKAFEVGDFASLSQLAQFAGSQIHNQKNAQEKRRLRAKIAKRSPQEARVSTKRFD</sequence>
<evidence type="ECO:0000313" key="3">
    <source>
        <dbReference type="Proteomes" id="UP000824469"/>
    </source>
</evidence>
<dbReference type="EMBL" id="JAHRHJ020000007">
    <property type="protein sequence ID" value="KAH9307959.1"/>
    <property type="molecule type" value="Genomic_DNA"/>
</dbReference>
<feature type="region of interest" description="Disordered" evidence="1">
    <location>
        <begin position="84"/>
        <end position="112"/>
    </location>
</feature>
<accession>A0AA38FPI3</accession>
<organism evidence="2 3">
    <name type="scientific">Taxus chinensis</name>
    <name type="common">Chinese yew</name>
    <name type="synonym">Taxus wallichiana var. chinensis</name>
    <dbReference type="NCBI Taxonomy" id="29808"/>
    <lineage>
        <taxon>Eukaryota</taxon>
        <taxon>Viridiplantae</taxon>
        <taxon>Streptophyta</taxon>
        <taxon>Embryophyta</taxon>
        <taxon>Tracheophyta</taxon>
        <taxon>Spermatophyta</taxon>
        <taxon>Pinopsida</taxon>
        <taxon>Pinidae</taxon>
        <taxon>Conifers II</taxon>
        <taxon>Cupressales</taxon>
        <taxon>Taxaceae</taxon>
        <taxon>Taxus</taxon>
    </lineage>
</organism>
<dbReference type="Proteomes" id="UP000824469">
    <property type="component" value="Unassembled WGS sequence"/>
</dbReference>
<keyword evidence="3" id="KW-1185">Reference proteome</keyword>
<protein>
    <submittedName>
        <fullName evidence="2">Uncharacterized protein</fullName>
    </submittedName>
</protein>
<reference evidence="2 3" key="1">
    <citation type="journal article" date="2021" name="Nat. Plants">
        <title>The Taxus genome provides insights into paclitaxel biosynthesis.</title>
        <authorList>
            <person name="Xiong X."/>
            <person name="Gou J."/>
            <person name="Liao Q."/>
            <person name="Li Y."/>
            <person name="Zhou Q."/>
            <person name="Bi G."/>
            <person name="Li C."/>
            <person name="Du R."/>
            <person name="Wang X."/>
            <person name="Sun T."/>
            <person name="Guo L."/>
            <person name="Liang H."/>
            <person name="Lu P."/>
            <person name="Wu Y."/>
            <person name="Zhang Z."/>
            <person name="Ro D.K."/>
            <person name="Shang Y."/>
            <person name="Huang S."/>
            <person name="Yan J."/>
        </authorList>
    </citation>
    <scope>NUCLEOTIDE SEQUENCE [LARGE SCALE GENOMIC DNA]</scope>
    <source>
        <strain evidence="2">Ta-2019</strain>
    </source>
</reference>
<evidence type="ECO:0000256" key="1">
    <source>
        <dbReference type="SAM" id="MobiDB-lite"/>
    </source>
</evidence>
<gene>
    <name evidence="2" type="ORF">KI387_035870</name>
</gene>
<name>A0AA38FPI3_TAXCH</name>